<comment type="caution">
    <text evidence="1">The sequence shown here is derived from an EMBL/GenBank/DDBJ whole genome shotgun (WGS) entry which is preliminary data.</text>
</comment>
<evidence type="ECO:0000313" key="2">
    <source>
        <dbReference type="Proteomes" id="UP001497680"/>
    </source>
</evidence>
<keyword evidence="2" id="KW-1185">Reference proteome</keyword>
<dbReference type="Proteomes" id="UP001497680">
    <property type="component" value="Unassembled WGS sequence"/>
</dbReference>
<protein>
    <submittedName>
        <fullName evidence="1">Uncharacterized protein</fullName>
    </submittedName>
</protein>
<proteinExistence type="predicted"/>
<evidence type="ECO:0000313" key="1">
    <source>
        <dbReference type="EMBL" id="KAI6093502.1"/>
    </source>
</evidence>
<organism evidence="1 2">
    <name type="scientific">Hypoxylon rubiginosum</name>
    <dbReference type="NCBI Taxonomy" id="110542"/>
    <lineage>
        <taxon>Eukaryota</taxon>
        <taxon>Fungi</taxon>
        <taxon>Dikarya</taxon>
        <taxon>Ascomycota</taxon>
        <taxon>Pezizomycotina</taxon>
        <taxon>Sordariomycetes</taxon>
        <taxon>Xylariomycetidae</taxon>
        <taxon>Xylariales</taxon>
        <taxon>Hypoxylaceae</taxon>
        <taxon>Hypoxylon</taxon>
    </lineage>
</organism>
<name>A0ACC0DL41_9PEZI</name>
<gene>
    <name evidence="1" type="ORF">F4821DRAFT_911</name>
</gene>
<reference evidence="1 2" key="1">
    <citation type="journal article" date="2022" name="New Phytol.">
        <title>Ecological generalism drives hyperdiversity of secondary metabolite gene clusters in xylarialean endophytes.</title>
        <authorList>
            <person name="Franco M.E.E."/>
            <person name="Wisecaver J.H."/>
            <person name="Arnold A.E."/>
            <person name="Ju Y.M."/>
            <person name="Slot J.C."/>
            <person name="Ahrendt S."/>
            <person name="Moore L.P."/>
            <person name="Eastman K.E."/>
            <person name="Scott K."/>
            <person name="Konkel Z."/>
            <person name="Mondo S.J."/>
            <person name="Kuo A."/>
            <person name="Hayes R.D."/>
            <person name="Haridas S."/>
            <person name="Andreopoulos B."/>
            <person name="Riley R."/>
            <person name="LaButti K."/>
            <person name="Pangilinan J."/>
            <person name="Lipzen A."/>
            <person name="Amirebrahimi M."/>
            <person name="Yan J."/>
            <person name="Adam C."/>
            <person name="Keymanesh K."/>
            <person name="Ng V."/>
            <person name="Louie K."/>
            <person name="Northen T."/>
            <person name="Drula E."/>
            <person name="Henrissat B."/>
            <person name="Hsieh H.M."/>
            <person name="Youens-Clark K."/>
            <person name="Lutzoni F."/>
            <person name="Miadlikowska J."/>
            <person name="Eastwood D.C."/>
            <person name="Hamelin R.C."/>
            <person name="Grigoriev I.V."/>
            <person name="U'Ren J.M."/>
        </authorList>
    </citation>
    <scope>NUCLEOTIDE SEQUENCE [LARGE SCALE GENOMIC DNA]</scope>
    <source>
        <strain evidence="1 2">ER1909</strain>
    </source>
</reference>
<accession>A0ACC0DL41</accession>
<dbReference type="EMBL" id="MU394280">
    <property type="protein sequence ID" value="KAI6093502.1"/>
    <property type="molecule type" value="Genomic_DNA"/>
</dbReference>
<sequence length="1715" mass="184017">MGVKPNPDNDDAVPARSSQDVEDDGLYYIYASSSGQTSGENIDVLTKGSPTDTFVSSLNEEQVIILESTPSVTAATSLASTDKTLLWFQELDPAAAGSVTIDSEEAIESFSFEFQQPWTITFSSDSEVLLYTFGPPSAGADYRIPPPGIDEDGQILTLGLDFEAAIDVTSSNTLRDLYGLVGSASMADYLPDDLLDLVVALQPPDEGDSEPKRNALWYIPTSSKRIYMRLQFQVPVFDSLQHILGTTLPGFTIKTADIVFSQDVLLAATEAGPQQTFQGSIAFRVQSAIHRDGADDIPMTAAIDISESSITITVLFESEDDPLSGIVKWLASLIGDNDNTLGTFVNGIRDKDENGKLFSNFVLRRMLVGIDTRDPTNRKLSSFSFDIEVSTEHIGGGSDSNPVVFLLSYNWSRLTGGFGELAGQLWTTSRSWSDIDLLPNQEKWTVLRPVTTDNPAKSINIASLIPGQTVESIPDTLPSEITTAYISLTQKSFSIQCSFKAKHGSASSNAVPQPYLDELALEGSFNWGDSSSFALGLYVNAGIDPSEEAAANGVRPAILKGLLTYDSSAREWKLEAKLTGLYAATLVEFFKDEEKDHIGPLINSIVISSLDVQYTYTGTSGSGSSASTGTKFVISGDLVIASLRLKLDFTYDEGGFTFTASLNSAQTSATIGDVLTSILGTTDIDLPDFVYNTQLGSGAKDFFNIKIFKQENSYLFISQLAVTIADLTNVIDFAQMHRTESSAKTPSKRLFRVSISGFPNREIVLPLIGKLTQPLDELYFLWGQDPTPPKANKMNGLTRSDLVELNGGLDDPIIVKDKIKPDAQSPEDLMVAAGCHFAIIIRSSSGERSCLLDYEFMKPSASSSSNSTALSLKEGGDREEPGDDGSPSAQAPYKKTAGPLSISNVGLKYKDRQLAITFTATFELGPLGFSLVGFSLGLNIEALNDGNPKITPNIEGLSASFEQSPLSITGVIRHGNDGGTDYFAGGLVVGWKPYQFEAAGFYGLVKQPDPGEDFTSVFIFAKLNGPLVTLEFAEIDSLCGGFGYNSSVRMPTVDEVYEFPFIANTGLSGSQNAMDVLEKLVDPSSGGWFQALDKTYWLAVGLGVGAFQMLKIDAVVAVQFGSAIKIGIFAVATADIPTSDSPFKLAHVELGIAAVADFDYGTLKIDAQLSPRSFILDPNCHLTGGFGLYYWFDAPHADSSAVGQYVFTLGGYHQAYNKPVGFPNPPRLGISWNLGGGLTVSGQAYFAITPKACMAGGHLHAAFSAGPLGAWFDAFADFLINYKPFSFNMQAGVSVGVKFSIDIWFIHIRISVEIGAQLYLWGPPIAGRVHVDLWIVSFDINFGSSSSVSDTVELIEFYHLVLQSQANNSSSSPYAGVSAARKRMLAITGGEDDDDDDEEEVDVIEALEDSSQPRKNEGHNFLAQSGLLNPADNPERNQNEDWIVRGGSFSFVVECKMAINAVKDGEAEEPVIKYGDVYSKPMKLTSPMDSVLTVVIQQVEQDGDSTPDQGWGYDAYLKSLPQALWAKYDPKTDPRAQGNNIGDLLNSANGAVTLMAGVLITAPKPTMAPDPFPAYDVADADLVELDAEKAFPTLADADAAWAPAKPLTGNGNGNGNGNGSGSNSGSGNGSGNGNGNGGGVQNQYDAVLSTWSDPPLGSDEEGRQGFVGALAAAFKWDLADGMTRIVDEFKSMAGMPERLKSEFMDLYVAAPLLSK</sequence>